<dbReference type="InterPro" id="IPR003342">
    <property type="entry name" value="ArnT-like_N"/>
</dbReference>
<feature type="transmembrane region" description="Helical" evidence="19">
    <location>
        <begin position="352"/>
        <end position="370"/>
    </location>
</feature>
<feature type="region of interest" description="Disordered" evidence="18">
    <location>
        <begin position="129"/>
        <end position="205"/>
    </location>
</feature>
<evidence type="ECO:0000256" key="6">
    <source>
        <dbReference type="ARBA" id="ARBA00022679"/>
    </source>
</evidence>
<evidence type="ECO:0000256" key="3">
    <source>
        <dbReference type="ARBA" id="ARBA00007222"/>
    </source>
</evidence>
<comment type="catalytic activity">
    <reaction evidence="12">
        <text>a di-trans,poly-cis-dolichyl beta-D-mannosyl phosphate + L-threonyl-[protein] = 3-O-(alpha-D-mannosyl)-L-threonyl-[protein] + a di-trans,poly-cis-dolichyl phosphate + H(+)</text>
        <dbReference type="Rhea" id="RHEA:53396"/>
        <dbReference type="Rhea" id="RHEA-COMP:11060"/>
        <dbReference type="Rhea" id="RHEA-COMP:13547"/>
        <dbReference type="Rhea" id="RHEA-COMP:19498"/>
        <dbReference type="Rhea" id="RHEA-COMP:19501"/>
        <dbReference type="ChEBI" id="CHEBI:15378"/>
        <dbReference type="ChEBI" id="CHEBI:30013"/>
        <dbReference type="ChEBI" id="CHEBI:57683"/>
        <dbReference type="ChEBI" id="CHEBI:58211"/>
        <dbReference type="ChEBI" id="CHEBI:137323"/>
        <dbReference type="EC" id="2.4.1.109"/>
    </reaction>
</comment>
<dbReference type="eggNOG" id="KOG3359">
    <property type="taxonomic scope" value="Eukaryota"/>
</dbReference>
<feature type="transmembrane region" description="Helical" evidence="19">
    <location>
        <begin position="301"/>
        <end position="322"/>
    </location>
</feature>
<evidence type="ECO:0000313" key="22">
    <source>
        <dbReference type="Proteomes" id="UP001652621"/>
    </source>
</evidence>
<feature type="transmembrane region" description="Helical" evidence="19">
    <location>
        <begin position="213"/>
        <end position="232"/>
    </location>
</feature>
<feature type="domain" description="MIR" evidence="20">
    <location>
        <begin position="492"/>
        <end position="553"/>
    </location>
</feature>
<evidence type="ECO:0000313" key="21">
    <source>
        <dbReference type="EnsemblMetazoa" id="MDOA014126-PA"/>
    </source>
</evidence>
<evidence type="ECO:0000256" key="16">
    <source>
        <dbReference type="ARBA" id="ARBA00073145"/>
    </source>
</evidence>
<dbReference type="VEuPathDB" id="VectorBase:MDOMA2_012156"/>
<feature type="compositionally biased region" description="Basic and acidic residues" evidence="18">
    <location>
        <begin position="156"/>
        <end position="169"/>
    </location>
</feature>
<feature type="transmembrane region" description="Helical" evidence="19">
    <location>
        <begin position="871"/>
        <end position="891"/>
    </location>
</feature>
<keyword evidence="9" id="KW-0256">Endoplasmic reticulum</keyword>
<dbReference type="FunFam" id="2.80.10.50:FF:000012">
    <property type="entry name" value="Protein O-mannosyl-transferase 1"/>
    <property type="match status" value="1"/>
</dbReference>
<feature type="transmembrane region" description="Helical" evidence="19">
    <location>
        <begin position="811"/>
        <end position="828"/>
    </location>
</feature>
<keyword evidence="6" id="KW-0808">Transferase</keyword>
<dbReference type="PANTHER" id="PTHR10050:SF51">
    <property type="entry name" value="PROTEIN O-MANNOSYL-TRANSFERASE 1"/>
    <property type="match status" value="1"/>
</dbReference>
<dbReference type="RefSeq" id="XP_005179253.1">
    <property type="nucleotide sequence ID" value="XM_005179196.3"/>
</dbReference>
<dbReference type="InterPro" id="IPR016093">
    <property type="entry name" value="MIR_motif"/>
</dbReference>
<comment type="function">
    <text evidence="14">Rt/POMT1 and tw/POMT2 function as a protein O-mannosyltransferase in association with each other to generate and maintain normal muscle development.</text>
</comment>
<comment type="subunit">
    <text evidence="15">Interacts with tw/POMT2.</text>
</comment>
<evidence type="ECO:0000256" key="10">
    <source>
        <dbReference type="ARBA" id="ARBA00022989"/>
    </source>
</evidence>
<reference evidence="23" key="2">
    <citation type="submission" date="2025-04" db="UniProtKB">
        <authorList>
            <consortium name="RefSeq"/>
        </authorList>
    </citation>
    <scope>IDENTIFICATION</scope>
    <source>
        <strain evidence="23">Aabys</strain>
    </source>
</reference>
<evidence type="ECO:0000256" key="9">
    <source>
        <dbReference type="ARBA" id="ARBA00022824"/>
    </source>
</evidence>
<protein>
    <recommendedName>
        <fullName evidence="16">Protein O-mannosyltransferase 1</fullName>
        <ecNumber evidence="4">2.4.1.109</ecNumber>
    </recommendedName>
    <alternativeName>
        <fullName evidence="17">Protein rotated abdomen</fullName>
    </alternativeName>
</protein>
<evidence type="ECO:0000256" key="14">
    <source>
        <dbReference type="ARBA" id="ARBA00059310"/>
    </source>
</evidence>
<dbReference type="EnsemblMetazoa" id="MDOA014126-RA">
    <property type="protein sequence ID" value="MDOA014126-PA"/>
    <property type="gene ID" value="MDOA014126"/>
</dbReference>
<dbReference type="Pfam" id="PF02815">
    <property type="entry name" value="MIR"/>
    <property type="match status" value="1"/>
</dbReference>
<evidence type="ECO:0000256" key="5">
    <source>
        <dbReference type="ARBA" id="ARBA00022676"/>
    </source>
</evidence>
<comment type="similarity">
    <text evidence="3">Belongs to the glycosyltransferase 39 family.</text>
</comment>
<dbReference type="KEGG" id="mde:101901681"/>
<feature type="region of interest" description="Disordered" evidence="18">
    <location>
        <begin position="1"/>
        <end position="56"/>
    </location>
</feature>
<feature type="transmembrane region" description="Helical" evidence="19">
    <location>
        <begin position="401"/>
        <end position="419"/>
    </location>
</feature>
<evidence type="ECO:0000259" key="20">
    <source>
        <dbReference type="PROSITE" id="PS50919"/>
    </source>
</evidence>
<keyword evidence="10 19" id="KW-1133">Transmembrane helix</keyword>
<feature type="compositionally biased region" description="Low complexity" evidence="18">
    <location>
        <begin position="139"/>
        <end position="151"/>
    </location>
</feature>
<comment type="subcellular location">
    <subcellularLocation>
        <location evidence="1">Endoplasmic reticulum membrane</location>
        <topology evidence="1">Multi-pass membrane protein</topology>
    </subcellularLocation>
</comment>
<accession>A0A1I8NDL8</accession>
<evidence type="ECO:0000313" key="23">
    <source>
        <dbReference type="RefSeq" id="XP_005179253.1"/>
    </source>
</evidence>
<evidence type="ECO:0000256" key="2">
    <source>
        <dbReference type="ARBA" id="ARBA00004922"/>
    </source>
</evidence>
<comment type="catalytic activity">
    <reaction evidence="13">
        <text>a di-trans,poly-cis-dolichyl beta-D-mannosyl phosphate + L-seryl-[protein] = 3-O-(alpha-D-mannosyl)-L-seryl-[protein] + a di-trans,poly-cis-dolichyl phosphate + H(+)</text>
        <dbReference type="Rhea" id="RHEA:17377"/>
        <dbReference type="Rhea" id="RHEA-COMP:9863"/>
        <dbReference type="Rhea" id="RHEA-COMP:13546"/>
        <dbReference type="Rhea" id="RHEA-COMP:19498"/>
        <dbReference type="Rhea" id="RHEA-COMP:19501"/>
        <dbReference type="ChEBI" id="CHEBI:15378"/>
        <dbReference type="ChEBI" id="CHEBI:29999"/>
        <dbReference type="ChEBI" id="CHEBI:57683"/>
        <dbReference type="ChEBI" id="CHEBI:58211"/>
        <dbReference type="ChEBI" id="CHEBI:137321"/>
        <dbReference type="EC" id="2.4.1.109"/>
    </reaction>
</comment>
<feature type="compositionally biased region" description="Basic residues" evidence="18">
    <location>
        <begin position="9"/>
        <end position="19"/>
    </location>
</feature>
<dbReference type="OrthoDB" id="292747at2759"/>
<dbReference type="VEuPathDB" id="VectorBase:MDOA014126"/>
<keyword evidence="5" id="KW-0328">Glycosyltransferase</keyword>
<dbReference type="UniPathway" id="UPA00378"/>
<evidence type="ECO:0000256" key="17">
    <source>
        <dbReference type="ARBA" id="ARBA00079036"/>
    </source>
</evidence>
<dbReference type="CDD" id="cd23281">
    <property type="entry name" value="beta-trefoil_MIR_POMT1"/>
    <property type="match status" value="1"/>
</dbReference>
<evidence type="ECO:0000256" key="1">
    <source>
        <dbReference type="ARBA" id="ARBA00004477"/>
    </source>
</evidence>
<keyword evidence="22" id="KW-1185">Reference proteome</keyword>
<evidence type="ECO:0000256" key="18">
    <source>
        <dbReference type="SAM" id="MobiDB-lite"/>
    </source>
</evidence>
<dbReference type="Gene3D" id="2.80.10.50">
    <property type="match status" value="1"/>
</dbReference>
<dbReference type="EC" id="2.4.1.109" evidence="4"/>
<dbReference type="PANTHER" id="PTHR10050">
    <property type="entry name" value="DOLICHYL-PHOSPHATE-MANNOSE--PROTEIN MANNOSYLTRANSFERASE"/>
    <property type="match status" value="1"/>
</dbReference>
<dbReference type="GO" id="GO:0005789">
    <property type="term" value="C:endoplasmic reticulum membrane"/>
    <property type="evidence" value="ECO:0007669"/>
    <property type="project" value="UniProtKB-SubCell"/>
</dbReference>
<gene>
    <name evidence="21" type="primary">101901681</name>
    <name evidence="23" type="synonym">LOC101901681</name>
</gene>
<comment type="pathway">
    <text evidence="2">Protein modification; protein glycosylation.</text>
</comment>
<feature type="domain" description="MIR" evidence="20">
    <location>
        <begin position="564"/>
        <end position="621"/>
    </location>
</feature>
<evidence type="ECO:0000256" key="11">
    <source>
        <dbReference type="ARBA" id="ARBA00023136"/>
    </source>
</evidence>
<feature type="transmembrane region" description="Helical" evidence="19">
    <location>
        <begin position="769"/>
        <end position="790"/>
    </location>
</feature>
<organism evidence="21">
    <name type="scientific">Musca domestica</name>
    <name type="common">House fly</name>
    <dbReference type="NCBI Taxonomy" id="7370"/>
    <lineage>
        <taxon>Eukaryota</taxon>
        <taxon>Metazoa</taxon>
        <taxon>Ecdysozoa</taxon>
        <taxon>Arthropoda</taxon>
        <taxon>Hexapoda</taxon>
        <taxon>Insecta</taxon>
        <taxon>Pterygota</taxon>
        <taxon>Neoptera</taxon>
        <taxon>Endopterygota</taxon>
        <taxon>Diptera</taxon>
        <taxon>Brachycera</taxon>
        <taxon>Muscomorpha</taxon>
        <taxon>Muscoidea</taxon>
        <taxon>Muscidae</taxon>
        <taxon>Musca</taxon>
    </lineage>
</organism>
<name>A0A1I8NDL8_MUSDO</name>
<dbReference type="STRING" id="7370.A0A1I8NDL8"/>
<dbReference type="InterPro" id="IPR032421">
    <property type="entry name" value="PMT_4TMC"/>
</dbReference>
<dbReference type="InterPro" id="IPR036300">
    <property type="entry name" value="MIR_dom_sf"/>
</dbReference>
<dbReference type="InterPro" id="IPR027005">
    <property type="entry name" value="PMT-like"/>
</dbReference>
<reference evidence="21" key="1">
    <citation type="submission" date="2020-05" db="UniProtKB">
        <authorList>
            <consortium name="EnsemblMetazoa"/>
        </authorList>
    </citation>
    <scope>IDENTIFICATION</scope>
    <source>
        <strain evidence="21">Aabys</strain>
    </source>
</reference>
<keyword evidence="7 19" id="KW-0812">Transmembrane</keyword>
<proteinExistence type="inferred from homology"/>
<evidence type="ECO:0000256" key="8">
    <source>
        <dbReference type="ARBA" id="ARBA00022737"/>
    </source>
</evidence>
<feature type="transmembrane region" description="Helical" evidence="19">
    <location>
        <begin position="840"/>
        <end position="859"/>
    </location>
</feature>
<keyword evidence="11 19" id="KW-0472">Membrane</keyword>
<dbReference type="PROSITE" id="PS50919">
    <property type="entry name" value="MIR"/>
    <property type="match status" value="3"/>
</dbReference>
<evidence type="ECO:0000256" key="7">
    <source>
        <dbReference type="ARBA" id="ARBA00022692"/>
    </source>
</evidence>
<evidence type="ECO:0000256" key="15">
    <source>
        <dbReference type="ARBA" id="ARBA00061810"/>
    </source>
</evidence>
<evidence type="ECO:0000256" key="19">
    <source>
        <dbReference type="SAM" id="Phobius"/>
    </source>
</evidence>
<keyword evidence="8" id="KW-0677">Repeat</keyword>
<dbReference type="Proteomes" id="UP001652621">
    <property type="component" value="Unplaced"/>
</dbReference>
<sequence length="929" mass="106090">MSTSPNKSVQRRKNAKSKSNHYTDRDQLMNSAAANERLQSDRESNKHHRSGGERPAATATIAALNIIQARAHSLCNGGGLITPFINCCRDVNCCLNANSCHSCQTPNTCQVIPTTTIASATTTTLPAAATTPVNDLSRSRSGSSSRLEQLSATINEKSREPSQSREKFVEANGTAKVLEEPATTEEVPSSQPGETEEIPPATEKQDERFTLQVRLDLFSWLLFVVAFATRFYRLTYPRHVVFDELHYAKSVSHYMRNQFFFDTQPPLGKQLIAAMADSIGYSGNFTATNIGSPYPASYPLFWMRFLPALCGSLLPSSVYLLIKETGISRWASVLGGLLVLFDNSMLIQSRLILMESMLLLFCTLGIYFLMRFQKTKFMHISWIINGLASSAFLTFAFSIKYVGFFTYCLAIYLILKYLWDLLYDGTKSDLYIILHTIANFVLFTIVPIAIYLLIFYIHLSTLYKAGPHDAVLTSAFQASLEGGLASITRNQPLRVAHGSQITLRHTHGSLCWLHSHALVYPVRYPDGRGSSHQQQVTCYPFKDVNNWWIVKKPKYDDIVVGEKPEYIRHGDIIQLVHGITSRALNSHDVAAPVTPTCQEVSCYIDYGINMKGELLWKVDITNRQKEGPIWKTIKSEVRLIHVSTGAALKYTNKVLPDWAFSQQEVAADQDTTGKDVIWNVEEHRYTKDSDRAERERKLINAEMIPMGPTQLSFASKFLELQHKMLSHNTDVGNHMYSSAPWEWPLLSKGIAYWVSKKSNAQIHLLGNVLIWYSCTLGIVVYFGLFIFYLLRRHRRFFDIDEKEWNRLLNVGHIYFIGYLMHYIPYFTMDSTLFLHNYMPAFLYKVQLFCFVVDHLEYLLRRFYGSSKFIVNTYRLTVLTWFVAVVSVYIRFLPISYGWKDLTLYDILDLRWKDTWDFVIHATIRPPIVP</sequence>
<evidence type="ECO:0000256" key="13">
    <source>
        <dbReference type="ARBA" id="ARBA00045102"/>
    </source>
</evidence>
<feature type="domain" description="MIR" evidence="20">
    <location>
        <begin position="627"/>
        <end position="683"/>
    </location>
</feature>
<feature type="transmembrane region" description="Helical" evidence="19">
    <location>
        <begin position="431"/>
        <end position="457"/>
    </location>
</feature>
<dbReference type="SMART" id="SM00472">
    <property type="entry name" value="MIR"/>
    <property type="match status" value="3"/>
</dbReference>
<evidence type="ECO:0000256" key="4">
    <source>
        <dbReference type="ARBA" id="ARBA00012839"/>
    </source>
</evidence>
<evidence type="ECO:0000256" key="12">
    <source>
        <dbReference type="ARBA" id="ARBA00045085"/>
    </source>
</evidence>
<dbReference type="Pfam" id="PF02366">
    <property type="entry name" value="PMT"/>
    <property type="match status" value="1"/>
</dbReference>
<dbReference type="SUPFAM" id="SSF82109">
    <property type="entry name" value="MIR domain"/>
    <property type="match status" value="1"/>
</dbReference>
<dbReference type="AlphaFoldDB" id="A0A1I8NDL8"/>
<dbReference type="GO" id="GO:0004169">
    <property type="term" value="F:dolichyl-phosphate-mannose-protein mannosyltransferase activity"/>
    <property type="evidence" value="ECO:0007669"/>
    <property type="project" value="UniProtKB-EC"/>
</dbReference>
<dbReference type="Pfam" id="PF16192">
    <property type="entry name" value="PMT_4TMC"/>
    <property type="match status" value="1"/>
</dbReference>